<feature type="non-terminal residue" evidence="3">
    <location>
        <position position="324"/>
    </location>
</feature>
<dbReference type="GO" id="GO:0005634">
    <property type="term" value="C:nucleus"/>
    <property type="evidence" value="ECO:0007669"/>
    <property type="project" value="TreeGrafter"/>
</dbReference>
<comment type="caution">
    <text evidence="3">The sequence shown here is derived from an EMBL/GenBank/DDBJ whole genome shotgun (WGS) entry which is preliminary data.</text>
</comment>
<dbReference type="InterPro" id="IPR032739">
    <property type="entry name" value="MRNIP"/>
</dbReference>
<dbReference type="GO" id="GO:0007095">
    <property type="term" value="P:mitotic G2 DNA damage checkpoint signaling"/>
    <property type="evidence" value="ECO:0007669"/>
    <property type="project" value="TreeGrafter"/>
</dbReference>
<dbReference type="OrthoDB" id="5960226at2759"/>
<dbReference type="InterPro" id="IPR049472">
    <property type="entry name" value="MRNIP_N"/>
</dbReference>
<feature type="compositionally biased region" description="Acidic residues" evidence="1">
    <location>
        <begin position="73"/>
        <end position="85"/>
    </location>
</feature>
<dbReference type="Pfam" id="PF15749">
    <property type="entry name" value="MRNIP"/>
    <property type="match status" value="1"/>
</dbReference>
<feature type="region of interest" description="Disordered" evidence="1">
    <location>
        <begin position="43"/>
        <end position="89"/>
    </location>
</feature>
<evidence type="ECO:0000313" key="4">
    <source>
        <dbReference type="Proteomes" id="UP000553648"/>
    </source>
</evidence>
<evidence type="ECO:0000313" key="3">
    <source>
        <dbReference type="EMBL" id="NXM78368.1"/>
    </source>
</evidence>
<gene>
    <name evidence="3" type="primary">Mrnip</name>
    <name evidence="3" type="ORF">SERLUN_R15136</name>
</gene>
<sequence length="324" mass="35342">QVYGQGSGSDCRRHVQKLNLLQGEAEEALGWTSWCVEDSVNDSKHRAAQHGDSSDQQGRQTSEGSRWNKYLDQESEDQQEEEEEAALERQQFCSQRKNTVGEQRKHQKSFLSKVVPEHAEDNQVFQLDYQAKKCKRCFGAVPDGDDGHDRDAVSGGRMVPAASQSVVPCAKPSKWGKFLSSSDNSNENAARVALSLQEDSGILELDSTTAVGASVARRCSEQAGRTQPQCTGSEFKKCVMSTKGVVSKVPGTVVASTSCSVDVFKEPPSQLVRAGSDVETTARRCSLDSPSRANTFANSLPGPKLSNISHEQLFCTGEEFDDDL</sequence>
<dbReference type="Proteomes" id="UP000553648">
    <property type="component" value="Unassembled WGS sequence"/>
</dbReference>
<proteinExistence type="predicted"/>
<name>A0A7L1DN67_9PASS</name>
<feature type="non-terminal residue" evidence="3">
    <location>
        <position position="1"/>
    </location>
</feature>
<dbReference type="AlphaFoldDB" id="A0A7L1DN67"/>
<dbReference type="PANTHER" id="PTHR15863">
    <property type="entry name" value="MRN COMPLEX-INTERACTING PROTEIN"/>
    <property type="match status" value="1"/>
</dbReference>
<feature type="compositionally biased region" description="Polar residues" evidence="1">
    <location>
        <begin position="54"/>
        <end position="65"/>
    </location>
</feature>
<evidence type="ECO:0000259" key="2">
    <source>
        <dbReference type="Pfam" id="PF15749"/>
    </source>
</evidence>
<dbReference type="EMBL" id="VXBA01005853">
    <property type="protein sequence ID" value="NXM78368.1"/>
    <property type="molecule type" value="Genomic_DNA"/>
</dbReference>
<evidence type="ECO:0000256" key="1">
    <source>
        <dbReference type="SAM" id="MobiDB-lite"/>
    </source>
</evidence>
<reference evidence="3 4" key="1">
    <citation type="submission" date="2019-09" db="EMBL/GenBank/DDBJ databases">
        <title>Bird 10,000 Genomes (B10K) Project - Family phase.</title>
        <authorList>
            <person name="Zhang G."/>
        </authorList>
    </citation>
    <scope>NUCLEOTIDE SEQUENCE [LARGE SCALE GENOMIC DNA]</scope>
    <source>
        <strain evidence="3">B10K-DU-002-03</strain>
        <tissue evidence="3">Muscle</tissue>
    </source>
</reference>
<dbReference type="GO" id="GO:0003682">
    <property type="term" value="F:chromatin binding"/>
    <property type="evidence" value="ECO:0007669"/>
    <property type="project" value="TreeGrafter"/>
</dbReference>
<organism evidence="3 4">
    <name type="scientific">Serilophus lunatus</name>
    <name type="common">silver-breasted broadbill</name>
    <dbReference type="NCBI Taxonomy" id="239386"/>
    <lineage>
        <taxon>Eukaryota</taxon>
        <taxon>Metazoa</taxon>
        <taxon>Chordata</taxon>
        <taxon>Craniata</taxon>
        <taxon>Vertebrata</taxon>
        <taxon>Euteleostomi</taxon>
        <taxon>Archelosauria</taxon>
        <taxon>Archosauria</taxon>
        <taxon>Dinosauria</taxon>
        <taxon>Saurischia</taxon>
        <taxon>Theropoda</taxon>
        <taxon>Coelurosauria</taxon>
        <taxon>Aves</taxon>
        <taxon>Neognathae</taxon>
        <taxon>Neoaves</taxon>
        <taxon>Telluraves</taxon>
        <taxon>Australaves</taxon>
        <taxon>Passeriformes</taxon>
        <taxon>Eurylaimidae</taxon>
        <taxon>Serilophus</taxon>
    </lineage>
</organism>
<feature type="domain" description="MRN complex-interacting protein N-terminal" evidence="2">
    <location>
        <begin position="1"/>
        <end position="70"/>
    </location>
</feature>
<dbReference type="PANTHER" id="PTHR15863:SF2">
    <property type="entry name" value="MRN COMPLEX-INTERACTING PROTEIN"/>
    <property type="match status" value="1"/>
</dbReference>
<keyword evidence="4" id="KW-1185">Reference proteome</keyword>
<protein>
    <submittedName>
        <fullName evidence="3">MRNIP protein</fullName>
    </submittedName>
</protein>
<accession>A0A7L1DN67</accession>